<accession>R8W3X5</accession>
<dbReference type="RefSeq" id="WP_016146543.1">
    <property type="nucleotide sequence ID" value="NZ_KB976103.1"/>
</dbReference>
<protein>
    <submittedName>
        <fullName evidence="1">Uncharacterized protein</fullName>
    </submittedName>
</protein>
<evidence type="ECO:0000313" key="2">
    <source>
        <dbReference type="Proteomes" id="UP000013981"/>
    </source>
</evidence>
<dbReference type="AlphaFoldDB" id="R8W3X5"/>
<sequence length="52" mass="6169">MAYYCLHELHWTPSTFLRLPRAERAFVAAAASIRAKEEAKRRKEAERKSKHR</sequence>
<reference evidence="1 2" key="1">
    <citation type="submission" date="2013-01" db="EMBL/GenBank/DDBJ databases">
        <title>The Genome Sequence of Butyricicoccus pullicaecorum 1.2.</title>
        <authorList>
            <consortium name="The Broad Institute Genome Sequencing Platform"/>
            <person name="Earl A."/>
            <person name="Ward D."/>
            <person name="Feldgarden M."/>
            <person name="Gevers D."/>
            <person name="Van Immerseel F."/>
            <person name="Eeckhaut V."/>
            <person name="Walker B."/>
            <person name="Young S.K."/>
            <person name="Zeng Q."/>
            <person name="Gargeya S."/>
            <person name="Fitzgerald M."/>
            <person name="Haas B."/>
            <person name="Abouelleil A."/>
            <person name="Alvarado L."/>
            <person name="Arachchi H.M."/>
            <person name="Berlin A.M."/>
            <person name="Chapman S.B."/>
            <person name="Dewar J."/>
            <person name="Goldberg J."/>
            <person name="Griggs A."/>
            <person name="Gujja S."/>
            <person name="Hansen M."/>
            <person name="Howarth C."/>
            <person name="Imamovic A."/>
            <person name="Larimer J."/>
            <person name="McCowan C."/>
            <person name="Murphy C."/>
            <person name="Neiman D."/>
            <person name="Pearson M."/>
            <person name="Priest M."/>
            <person name="Roberts A."/>
            <person name="Saif S."/>
            <person name="Shea T."/>
            <person name="Sisk P."/>
            <person name="Sykes S."/>
            <person name="Wortman J."/>
            <person name="Nusbaum C."/>
            <person name="Birren B."/>
        </authorList>
    </citation>
    <scope>NUCLEOTIDE SEQUENCE [LARGE SCALE GENOMIC DNA]</scope>
    <source>
        <strain evidence="1 2">1.2</strain>
    </source>
</reference>
<proteinExistence type="predicted"/>
<dbReference type="PATRIC" id="fig|1203606.4.peg.306"/>
<gene>
    <name evidence="1" type="ORF">HMPREF1526_00334</name>
</gene>
<evidence type="ECO:0000313" key="1">
    <source>
        <dbReference type="EMBL" id="EOQ39640.1"/>
    </source>
</evidence>
<organism evidence="1 2">
    <name type="scientific">Butyricicoccus pullicaecorum 1.2</name>
    <dbReference type="NCBI Taxonomy" id="1203606"/>
    <lineage>
        <taxon>Bacteria</taxon>
        <taxon>Bacillati</taxon>
        <taxon>Bacillota</taxon>
        <taxon>Clostridia</taxon>
        <taxon>Eubacteriales</taxon>
        <taxon>Butyricicoccaceae</taxon>
        <taxon>Butyricicoccus</taxon>
    </lineage>
</organism>
<keyword evidence="2" id="KW-1185">Reference proteome</keyword>
<comment type="caution">
    <text evidence="1">The sequence shown here is derived from an EMBL/GenBank/DDBJ whole genome shotgun (WGS) entry which is preliminary data.</text>
</comment>
<dbReference type="EMBL" id="AQOB01000002">
    <property type="protein sequence ID" value="EOQ39640.1"/>
    <property type="molecule type" value="Genomic_DNA"/>
</dbReference>
<dbReference type="HOGENOM" id="CLU_210361_0_0_9"/>
<dbReference type="Proteomes" id="UP000013981">
    <property type="component" value="Unassembled WGS sequence"/>
</dbReference>
<name>R8W3X5_9FIRM</name>